<comment type="caution">
    <text evidence="4">The sequence shown here is derived from an EMBL/GenBank/DDBJ whole genome shotgun (WGS) entry which is preliminary data.</text>
</comment>
<keyword evidence="3" id="KW-0998">Cell outer membrane</keyword>
<sequence>MMVLVVTVGNDLVQEGLKPEITTSFEVGFESSWLNNRISADFTYYNNKTVDNTVLTGVSTTTGFSGYLTNAGITSGYGIESKLAVTPYRSNSWDVTLGGNYAYMENKVVEISDNLEVLSLGGFSDLTGSYAVAGENFPVIMGTAYSRDPQGRIIVDAITGYPTSDGTLQVLGDAAPNHILGLTLDIRWKDLSFHTLAEYRTGNEIYNAGGTTFDFTGAGVNTVAYNRDRFVIPNSVYWDEASQSYVENTNVTVRDGGAGYWTMGDPRTDIAENYVTSAAFWKIREMSLTYRVPASFLKSQKVIKAAKVSLQGRNLFLWTPASNVYTDPEYSAANSLSNGNAIGLTSLSQTPPSRYYGFSIGLTF</sequence>
<dbReference type="Gene3D" id="2.40.170.20">
    <property type="entry name" value="TonB-dependent receptor, beta-barrel domain"/>
    <property type="match status" value="1"/>
</dbReference>
<keyword evidence="5" id="KW-1185">Reference proteome</keyword>
<comment type="subcellular location">
    <subcellularLocation>
        <location evidence="1">Cell outer membrane</location>
    </subcellularLocation>
</comment>
<evidence type="ECO:0000256" key="3">
    <source>
        <dbReference type="ARBA" id="ARBA00023237"/>
    </source>
</evidence>
<evidence type="ECO:0000313" key="5">
    <source>
        <dbReference type="Proteomes" id="UP000616201"/>
    </source>
</evidence>
<dbReference type="AlphaFoldDB" id="A0A928UYW6"/>
<evidence type="ECO:0000256" key="2">
    <source>
        <dbReference type="ARBA" id="ARBA00023136"/>
    </source>
</evidence>
<dbReference type="GO" id="GO:0009279">
    <property type="term" value="C:cell outer membrane"/>
    <property type="evidence" value="ECO:0007669"/>
    <property type="project" value="UniProtKB-SubCell"/>
</dbReference>
<proteinExistence type="predicted"/>
<keyword evidence="2" id="KW-0472">Membrane</keyword>
<dbReference type="SUPFAM" id="SSF56935">
    <property type="entry name" value="Porins"/>
    <property type="match status" value="1"/>
</dbReference>
<gene>
    <name evidence="4" type="ORF">C4F49_05465</name>
</gene>
<reference evidence="4" key="1">
    <citation type="submission" date="2018-02" db="EMBL/GenBank/DDBJ databases">
        <authorList>
            <person name="Vasarhelyi B.M."/>
            <person name="Deshmukh S."/>
            <person name="Balint B."/>
            <person name="Kukolya J."/>
        </authorList>
    </citation>
    <scope>NUCLEOTIDE SEQUENCE</scope>
    <source>
        <strain evidence="4">KB22</strain>
    </source>
</reference>
<evidence type="ECO:0000256" key="1">
    <source>
        <dbReference type="ARBA" id="ARBA00004442"/>
    </source>
</evidence>
<protein>
    <recommendedName>
        <fullName evidence="6">TonB dependent receptor</fullName>
    </recommendedName>
</protein>
<dbReference type="EMBL" id="PRDK01000003">
    <property type="protein sequence ID" value="MBE8713119.1"/>
    <property type="molecule type" value="Genomic_DNA"/>
</dbReference>
<evidence type="ECO:0008006" key="6">
    <source>
        <dbReference type="Google" id="ProtNLM"/>
    </source>
</evidence>
<dbReference type="InterPro" id="IPR036942">
    <property type="entry name" value="Beta-barrel_TonB_sf"/>
</dbReference>
<name>A0A928UYW6_9SPHI</name>
<accession>A0A928UYW6</accession>
<dbReference type="Proteomes" id="UP000616201">
    <property type="component" value="Unassembled WGS sequence"/>
</dbReference>
<evidence type="ECO:0000313" key="4">
    <source>
        <dbReference type="EMBL" id="MBE8713119.1"/>
    </source>
</evidence>
<organism evidence="4 5">
    <name type="scientific">Sphingobacterium hungaricum</name>
    <dbReference type="NCBI Taxonomy" id="2082723"/>
    <lineage>
        <taxon>Bacteria</taxon>
        <taxon>Pseudomonadati</taxon>
        <taxon>Bacteroidota</taxon>
        <taxon>Sphingobacteriia</taxon>
        <taxon>Sphingobacteriales</taxon>
        <taxon>Sphingobacteriaceae</taxon>
        <taxon>Sphingobacterium</taxon>
    </lineage>
</organism>